<dbReference type="InterPro" id="IPR014746">
    <property type="entry name" value="Gln_synth/guanido_kin_cat_dom"/>
</dbReference>
<dbReference type="Pfam" id="PF04909">
    <property type="entry name" value="Amidohydro_2"/>
    <property type="match status" value="1"/>
</dbReference>
<dbReference type="InterPro" id="IPR036651">
    <property type="entry name" value="Gln_synt_N_sf"/>
</dbReference>
<dbReference type="EMBL" id="LR026965">
    <property type="protein sequence ID" value="VBB76110.1"/>
    <property type="molecule type" value="Genomic_DNA"/>
</dbReference>
<dbReference type="InterPro" id="IPR008146">
    <property type="entry name" value="Gln_synth_cat_dom"/>
</dbReference>
<evidence type="ECO:0000256" key="1">
    <source>
        <dbReference type="ARBA" id="ARBA00021364"/>
    </source>
</evidence>
<dbReference type="Pfam" id="PF00120">
    <property type="entry name" value="Gln-synt_C"/>
    <property type="match status" value="1"/>
</dbReference>
<dbReference type="Gene3D" id="3.10.20.70">
    <property type="entry name" value="Glutamine synthetase, N-terminal domain"/>
    <property type="match status" value="1"/>
</dbReference>
<dbReference type="SUPFAM" id="SSF55931">
    <property type="entry name" value="Glutamine synthetase/guanido kinase"/>
    <property type="match status" value="1"/>
</dbReference>
<dbReference type="InterPro" id="IPR006680">
    <property type="entry name" value="Amidohydro-rel"/>
</dbReference>
<evidence type="ECO:0000313" key="6">
    <source>
        <dbReference type="Proteomes" id="UP000280685"/>
    </source>
</evidence>
<proteinExistence type="inferred from homology"/>
<name>A0ABY6S3M5_PODCO</name>
<feature type="domain" description="GS catalytic" evidence="4">
    <location>
        <begin position="638"/>
        <end position="970"/>
    </location>
</feature>
<reference evidence="5" key="1">
    <citation type="submission" date="2018-02" db="EMBL/GenBank/DDBJ databases">
        <authorList>
            <person name="Silar P."/>
        </authorList>
    </citation>
    <scope>NUCLEOTIDE SEQUENCE [LARGE SCALE GENOMIC DNA]</scope>
    <source>
        <strain evidence="5">T</strain>
    </source>
</reference>
<comment type="similarity">
    <text evidence="2 3">Belongs to the glutamine synthetase family.</text>
</comment>
<dbReference type="SMART" id="SM01230">
    <property type="entry name" value="Gln-synt_C"/>
    <property type="match status" value="1"/>
</dbReference>
<evidence type="ECO:0000256" key="3">
    <source>
        <dbReference type="RuleBase" id="RU000384"/>
    </source>
</evidence>
<dbReference type="InterPro" id="IPR032466">
    <property type="entry name" value="Metal_Hydrolase"/>
</dbReference>
<gene>
    <name evidence="5" type="ORF">PODCO_209890</name>
</gene>
<dbReference type="Gene3D" id="3.20.20.140">
    <property type="entry name" value="Metal-dependent hydrolases"/>
    <property type="match status" value="1"/>
</dbReference>
<dbReference type="SUPFAM" id="SSF51556">
    <property type="entry name" value="Metallo-dependent hydrolases"/>
    <property type="match status" value="1"/>
</dbReference>
<dbReference type="Proteomes" id="UP000280685">
    <property type="component" value="Chromosome 2"/>
</dbReference>
<evidence type="ECO:0000256" key="2">
    <source>
        <dbReference type="PROSITE-ProRule" id="PRU01331"/>
    </source>
</evidence>
<accession>A0ABY6S3M5</accession>
<keyword evidence="6" id="KW-1185">Reference proteome</keyword>
<dbReference type="Gene3D" id="3.30.590.10">
    <property type="entry name" value="Glutamine synthetase/guanido kinase, catalytic domain"/>
    <property type="match status" value="1"/>
</dbReference>
<dbReference type="PROSITE" id="PS51987">
    <property type="entry name" value="GS_CATALYTIC"/>
    <property type="match status" value="1"/>
</dbReference>
<organism evidence="5 6">
    <name type="scientific">Podospora comata</name>
    <dbReference type="NCBI Taxonomy" id="48703"/>
    <lineage>
        <taxon>Eukaryota</taxon>
        <taxon>Fungi</taxon>
        <taxon>Dikarya</taxon>
        <taxon>Ascomycota</taxon>
        <taxon>Pezizomycotina</taxon>
        <taxon>Sordariomycetes</taxon>
        <taxon>Sordariomycetidae</taxon>
        <taxon>Sordariales</taxon>
        <taxon>Podosporaceae</taxon>
        <taxon>Podospora</taxon>
    </lineage>
</organism>
<evidence type="ECO:0000259" key="4">
    <source>
        <dbReference type="PROSITE" id="PS51987"/>
    </source>
</evidence>
<protein>
    <recommendedName>
        <fullName evidence="1">Glutamine synthetase</fullName>
    </recommendedName>
</protein>
<dbReference type="PANTHER" id="PTHR43383:SF2">
    <property type="entry name" value="AMIDOHYDROLASE 2 FAMILY PROTEIN"/>
    <property type="match status" value="1"/>
</dbReference>
<sequence length="970" mass="109357">MELEDGKEPLVLMIAPGIIAWHLGHDTSFSELLTSRTLHQNSPTSFFWAGPPFHIPLQLDTTRSSQLGLGHRHNNTITQTQLDLLIHTIRTTPIVDHHAHPLLNWDNQTGKYPLLHITSEASGDAIESATTSLAHLRAVRQLSTELKCAPNWESVVAKLEAVRLDPDEPDIWGDWISRCLEGVHTILLDDGLDNKEAVEDLDWHTSYVQSPCRRILRIEAIASDLIKHLSAGEFHDVQKAEAIIKDPAALKEFWENWAGSFDNAIKNAIDDPLVVGFKSVVAYRTGLDVAGKEPSGDAVQPALKEFVKKLLKVRTARLEDSSLNDYVVHRTATLIRDYKGKNHEEDIIRKPRKPIQFHTGLGDSDLTLAKASPSHLQEFIRSYPDVPMVLLHAGYPFTKEIAYMATVYKNVYADIGEVFPCISKDGQERVLMEILELCPWSKILWSTDGHWFPETYLLAIMQMREAFENVLCSYVLKGQIGWRAAIVLVQDLLFKNANKLYHLGLDFPKPEEVASRSLARYPNPSRNLTLLRELLNNTIEPTFVQICWNDYTALQRMRLVPFRKFMTLLEAGRSLDIGITKAVFGMIQNDHLIPSSSATGEYRLHPDFSSLKHGPVAGHISMHGEFREQDGFPVALCPRSLLLRSVEIGSQKGLGFLLGFEIEFLLLERVEDDSVVDRYTALKTDGHAWSVSKYYANPKINALLKNMVETLAQMDIYVEQIHAESATGQFELILPPYPPVQAVDTLLHTRDVMANLATEAGFKMTLHPKPFAKACGTAAHMHMSILPEADAFDAEKVTRHFYAGVLKHLRAITAFSYSNAASYDRAQDSVWAGGRWVAWGTQNRETALRKIEGSHWEVKIIDGLANPYFVASAILLAGIRGVETEEKMVWDDCEMDPAKLSDMDRKELGISQMLPASVEEALRALQEDTEMVEMLGDELVERYVAIKEFEDEFLGKMGAEVRRLWLMERY</sequence>
<dbReference type="PANTHER" id="PTHR43383">
    <property type="entry name" value="NODULIN 6"/>
    <property type="match status" value="1"/>
</dbReference>
<evidence type="ECO:0000313" key="5">
    <source>
        <dbReference type="EMBL" id="VBB76110.1"/>
    </source>
</evidence>